<dbReference type="EMBL" id="JASBAN010000001">
    <property type="protein sequence ID" value="MDI2111731.1"/>
    <property type="molecule type" value="Genomic_DNA"/>
</dbReference>
<dbReference type="RefSeq" id="WP_281461423.1">
    <property type="nucleotide sequence ID" value="NZ_JASBAN010000001.1"/>
</dbReference>
<dbReference type="InterPro" id="IPR019199">
    <property type="entry name" value="Virulence_VapD/CRISPR_Cas2"/>
</dbReference>
<name>A0ABT6Q4A7_9PROT</name>
<evidence type="ECO:0000256" key="2">
    <source>
        <dbReference type="ARBA" id="ARBA00022801"/>
    </source>
</evidence>
<gene>
    <name evidence="3" type="ORF">QJV33_00240</name>
</gene>
<keyword evidence="4" id="KW-1185">Reference proteome</keyword>
<sequence length="148" mass="17223">MSRYLITFDMDTDCLEEHYHSNNANNAYSDIKRILQKHHFQNIQGSVYLGDENVSEAHGTIAIQELTLKYDWFYSCVSNIKFYRIESDLNAQFIADGVHQAKQAFLSRIEGLKQSLVESGLDEAQITKILEKQMLQLDQLNQLEYQKK</sequence>
<accession>A0ABT6Q4A7</accession>
<reference evidence="3" key="1">
    <citation type="submission" date="2023-05" db="EMBL/GenBank/DDBJ databases">
        <title>Whole genome sequence of Commensalibacter sp.</title>
        <authorList>
            <person name="Charoenyingcharoen P."/>
            <person name="Yukphan P."/>
        </authorList>
    </citation>
    <scope>NUCLEOTIDE SEQUENCE</scope>
    <source>
        <strain evidence="3">TBRC 10068</strain>
    </source>
</reference>
<evidence type="ECO:0000256" key="1">
    <source>
        <dbReference type="ARBA" id="ARBA00022722"/>
    </source>
</evidence>
<evidence type="ECO:0000313" key="3">
    <source>
        <dbReference type="EMBL" id="MDI2111731.1"/>
    </source>
</evidence>
<protein>
    <recommendedName>
        <fullName evidence="5">Virulence factor</fullName>
    </recommendedName>
</protein>
<evidence type="ECO:0008006" key="5">
    <source>
        <dbReference type="Google" id="ProtNLM"/>
    </source>
</evidence>
<keyword evidence="1" id="KW-0540">Nuclease</keyword>
<dbReference type="Pfam" id="PF09827">
    <property type="entry name" value="CRISPR_Cas2"/>
    <property type="match status" value="1"/>
</dbReference>
<dbReference type="Gene3D" id="3.30.70.240">
    <property type="match status" value="1"/>
</dbReference>
<proteinExistence type="predicted"/>
<organism evidence="3 4">
    <name type="scientific">Commensalibacter nepenthis</name>
    <dbReference type="NCBI Taxonomy" id="3043872"/>
    <lineage>
        <taxon>Bacteria</taxon>
        <taxon>Pseudomonadati</taxon>
        <taxon>Pseudomonadota</taxon>
        <taxon>Alphaproteobacteria</taxon>
        <taxon>Acetobacterales</taxon>
        <taxon>Acetobacteraceae</taxon>
    </lineage>
</organism>
<evidence type="ECO:0000313" key="4">
    <source>
        <dbReference type="Proteomes" id="UP001431775"/>
    </source>
</evidence>
<comment type="caution">
    <text evidence="3">The sequence shown here is derived from an EMBL/GenBank/DDBJ whole genome shotgun (WGS) entry which is preliminary data.</text>
</comment>
<keyword evidence="2" id="KW-0378">Hydrolase</keyword>
<dbReference type="Proteomes" id="UP001431775">
    <property type="component" value="Unassembled WGS sequence"/>
</dbReference>